<keyword evidence="2" id="KW-1185">Reference proteome</keyword>
<accession>A0A0V1FKQ9</accession>
<gene>
    <name evidence="1" type="ORF">T4D_12593</name>
</gene>
<organism evidence="1 2">
    <name type="scientific">Trichinella pseudospiralis</name>
    <name type="common">Parasitic roundworm</name>
    <dbReference type="NCBI Taxonomy" id="6337"/>
    <lineage>
        <taxon>Eukaryota</taxon>
        <taxon>Metazoa</taxon>
        <taxon>Ecdysozoa</taxon>
        <taxon>Nematoda</taxon>
        <taxon>Enoplea</taxon>
        <taxon>Dorylaimia</taxon>
        <taxon>Trichinellida</taxon>
        <taxon>Trichinellidae</taxon>
        <taxon>Trichinella</taxon>
    </lineage>
</organism>
<reference evidence="1 2" key="1">
    <citation type="submission" date="2015-01" db="EMBL/GenBank/DDBJ databases">
        <title>Evolution of Trichinella species and genotypes.</title>
        <authorList>
            <person name="Korhonen P.K."/>
            <person name="Edoardo P."/>
            <person name="Giuseppe L.R."/>
            <person name="Gasser R.B."/>
        </authorList>
    </citation>
    <scope>NUCLEOTIDE SEQUENCE [LARGE SCALE GENOMIC DNA]</scope>
    <source>
        <strain evidence="1">ISS470</strain>
    </source>
</reference>
<comment type="caution">
    <text evidence="1">The sequence shown here is derived from an EMBL/GenBank/DDBJ whole genome shotgun (WGS) entry which is preliminary data.</text>
</comment>
<proteinExistence type="predicted"/>
<dbReference type="Proteomes" id="UP000054995">
    <property type="component" value="Unassembled WGS sequence"/>
</dbReference>
<protein>
    <submittedName>
        <fullName evidence="1">Uncharacterized protein</fullName>
    </submittedName>
</protein>
<name>A0A0V1FKQ9_TRIPS</name>
<evidence type="ECO:0000313" key="2">
    <source>
        <dbReference type="Proteomes" id="UP000054995"/>
    </source>
</evidence>
<dbReference type="AlphaFoldDB" id="A0A0V1FKQ9"/>
<evidence type="ECO:0000313" key="1">
    <source>
        <dbReference type="EMBL" id="KRY86596.1"/>
    </source>
</evidence>
<sequence length="114" mass="13434">MPVFPKFFSIYTTVLHRNEMNYRKSSRTNFHYSYMILSWLPDSAVRKFENPATRIITILLQEGIQHPSMLNTCIFSVFRQDNAQIINHTCQNYRQSGGYLKQLGIKSNQIRQSN</sequence>
<dbReference type="EMBL" id="JYDT01000068">
    <property type="protein sequence ID" value="KRY86596.1"/>
    <property type="molecule type" value="Genomic_DNA"/>
</dbReference>